<reference evidence="1 2" key="1">
    <citation type="submission" date="2019-03" db="EMBL/GenBank/DDBJ databases">
        <title>Rhodosporidium diobovatum UCD-FST 08-225 genome sequencing, assembly, and annotation.</title>
        <authorList>
            <person name="Fakankun I.U."/>
            <person name="Fristensky B."/>
            <person name="Levin D.B."/>
        </authorList>
    </citation>
    <scope>NUCLEOTIDE SEQUENCE [LARGE SCALE GENOMIC DNA]</scope>
    <source>
        <strain evidence="1 2">UCD-FST 08-225</strain>
    </source>
</reference>
<organism evidence="1 2">
    <name type="scientific">Rhodotorula diobovata</name>
    <dbReference type="NCBI Taxonomy" id="5288"/>
    <lineage>
        <taxon>Eukaryota</taxon>
        <taxon>Fungi</taxon>
        <taxon>Dikarya</taxon>
        <taxon>Basidiomycota</taxon>
        <taxon>Pucciniomycotina</taxon>
        <taxon>Microbotryomycetes</taxon>
        <taxon>Sporidiobolales</taxon>
        <taxon>Sporidiobolaceae</taxon>
        <taxon>Rhodotorula</taxon>
    </lineage>
</organism>
<dbReference type="Proteomes" id="UP000311382">
    <property type="component" value="Unassembled WGS sequence"/>
</dbReference>
<evidence type="ECO:0008006" key="3">
    <source>
        <dbReference type="Google" id="ProtNLM"/>
    </source>
</evidence>
<sequence>MSAATAKPSSTPAAHETALHRVTGYPLVKDTLSTAHAYVEERPYLSSLYQRAEALSLALLHRLEPLQRRLPLEQVDSYANAGLDYLEKKVPQVKLETGELIGQARKPADAAYGLAQDYNKAFHQRFSPLADPLYQRLADGRATLVGLQDRLAQIVKEFPHDKQSLQTTLESISKELESLIETAKSLPAHAQSTAKPYIDTANEVRADVTKELTRTDVPLGTKATNVLHYSQDKLAPVLDYFKTFVVKKKDEAADKADEVKDKADEATSA</sequence>
<keyword evidence="2" id="KW-1185">Reference proteome</keyword>
<dbReference type="STRING" id="5288.A0A5C5FP39"/>
<dbReference type="EMBL" id="SOZI01000157">
    <property type="protein sequence ID" value="TNY18082.1"/>
    <property type="molecule type" value="Genomic_DNA"/>
</dbReference>
<evidence type="ECO:0000313" key="1">
    <source>
        <dbReference type="EMBL" id="TNY18082.1"/>
    </source>
</evidence>
<name>A0A5C5FP39_9BASI</name>
<comment type="caution">
    <text evidence="1">The sequence shown here is derived from an EMBL/GenBank/DDBJ whole genome shotgun (WGS) entry which is preliminary data.</text>
</comment>
<dbReference type="OrthoDB" id="376826at2759"/>
<evidence type="ECO:0000313" key="2">
    <source>
        <dbReference type="Proteomes" id="UP000311382"/>
    </source>
</evidence>
<proteinExistence type="predicted"/>
<dbReference type="AlphaFoldDB" id="A0A5C5FP39"/>
<gene>
    <name evidence="1" type="ORF">DMC30DRAFT_419171</name>
</gene>
<accession>A0A5C5FP39</accession>
<protein>
    <recommendedName>
        <fullName evidence="3">Lipid droplet-associated perilipin protein</fullName>
    </recommendedName>
</protein>